<accession>A0AAV1XP82</accession>
<comment type="caution">
    <text evidence="1">The sequence shown here is derived from an EMBL/GenBank/DDBJ whole genome shotgun (WGS) entry which is preliminary data.</text>
</comment>
<sequence>MQLKALQHCKEFLVGNVSSDCDEDEIDDEDEDELVHSYGSEESKEYKFFERLFAEDGDLRRYYESNHKEGAFYCLVCGPVWKKIIGWEFDQLPVIVLKDLDNSVAGPNMLLDEARKPAINHIGDSNKFHIVYGV</sequence>
<dbReference type="AlphaFoldDB" id="A0AAV1XP82"/>
<gene>
    <name evidence="1" type="ORF">LLUT_LOCUS23995</name>
</gene>
<reference evidence="1 2" key="1">
    <citation type="submission" date="2024-03" db="EMBL/GenBank/DDBJ databases">
        <authorList>
            <person name="Martinez-Hernandez J."/>
        </authorList>
    </citation>
    <scope>NUCLEOTIDE SEQUENCE [LARGE SCALE GENOMIC DNA]</scope>
</reference>
<evidence type="ECO:0000313" key="2">
    <source>
        <dbReference type="Proteomes" id="UP001497480"/>
    </source>
</evidence>
<dbReference type="Proteomes" id="UP001497480">
    <property type="component" value="Unassembled WGS sequence"/>
</dbReference>
<organism evidence="1 2">
    <name type="scientific">Lupinus luteus</name>
    <name type="common">European yellow lupine</name>
    <dbReference type="NCBI Taxonomy" id="3873"/>
    <lineage>
        <taxon>Eukaryota</taxon>
        <taxon>Viridiplantae</taxon>
        <taxon>Streptophyta</taxon>
        <taxon>Embryophyta</taxon>
        <taxon>Tracheophyta</taxon>
        <taxon>Spermatophyta</taxon>
        <taxon>Magnoliopsida</taxon>
        <taxon>eudicotyledons</taxon>
        <taxon>Gunneridae</taxon>
        <taxon>Pentapetalae</taxon>
        <taxon>rosids</taxon>
        <taxon>fabids</taxon>
        <taxon>Fabales</taxon>
        <taxon>Fabaceae</taxon>
        <taxon>Papilionoideae</taxon>
        <taxon>50 kb inversion clade</taxon>
        <taxon>genistoids sensu lato</taxon>
        <taxon>core genistoids</taxon>
        <taxon>Genisteae</taxon>
        <taxon>Lupinus</taxon>
    </lineage>
</organism>
<dbReference type="PANTHER" id="PTHR34546:SF7">
    <property type="match status" value="1"/>
</dbReference>
<keyword evidence="2" id="KW-1185">Reference proteome</keyword>
<protein>
    <submittedName>
        <fullName evidence="1">Uncharacterized protein</fullName>
    </submittedName>
</protein>
<name>A0AAV1XP82_LUPLU</name>
<dbReference type="PANTHER" id="PTHR34546">
    <property type="entry name" value="OS06G0153600 PROTEIN"/>
    <property type="match status" value="1"/>
</dbReference>
<evidence type="ECO:0000313" key="1">
    <source>
        <dbReference type="EMBL" id="CAL0322935.1"/>
    </source>
</evidence>
<proteinExistence type="predicted"/>
<dbReference type="EMBL" id="CAXHTB010000016">
    <property type="protein sequence ID" value="CAL0322935.1"/>
    <property type="molecule type" value="Genomic_DNA"/>
</dbReference>